<dbReference type="Proteomes" id="UP000008312">
    <property type="component" value="Unassembled WGS sequence"/>
</dbReference>
<feature type="compositionally biased region" description="Low complexity" evidence="1">
    <location>
        <begin position="82"/>
        <end position="96"/>
    </location>
</feature>
<feature type="region of interest" description="Disordered" evidence="1">
    <location>
        <begin position="70"/>
        <end position="96"/>
    </location>
</feature>
<dbReference type="GeneID" id="24919119"/>
<organism evidence="2">
    <name type="scientific">Blastocystis hominis</name>
    <dbReference type="NCBI Taxonomy" id="12968"/>
    <lineage>
        <taxon>Eukaryota</taxon>
        <taxon>Sar</taxon>
        <taxon>Stramenopiles</taxon>
        <taxon>Bigyra</taxon>
        <taxon>Opalozoa</taxon>
        <taxon>Opalinata</taxon>
        <taxon>Blastocystidae</taxon>
        <taxon>Blastocystis</taxon>
    </lineage>
</organism>
<dbReference type="InParanoid" id="D8M142"/>
<proteinExistence type="predicted"/>
<dbReference type="AlphaFoldDB" id="D8M142"/>
<keyword evidence="3" id="KW-1185">Reference proteome</keyword>
<evidence type="ECO:0000256" key="1">
    <source>
        <dbReference type="SAM" id="MobiDB-lite"/>
    </source>
</evidence>
<evidence type="ECO:0000313" key="3">
    <source>
        <dbReference type="Proteomes" id="UP000008312"/>
    </source>
</evidence>
<dbReference type="RefSeq" id="XP_012895829.1">
    <property type="nucleotide sequence ID" value="XM_013040375.1"/>
</dbReference>
<protein>
    <submittedName>
        <fullName evidence="2">Uncharacterized protein</fullName>
    </submittedName>
</protein>
<gene>
    <name evidence="2" type="ORF">GSBLH_T00001898001</name>
</gene>
<name>D8M142_BLAHO</name>
<sequence length="115" mass="12689">MVDRYGNDFLGWDATNPYDDGMLSNFSLQLPESSCDTVDDYTETNQIQFNAALPSSTDVLENRQLPSQPFSVKYSSMPPPSSSLFAQSSSTTTTTSSISSRFLLLPSIDFRSDHA</sequence>
<accession>D8M142</accession>
<reference evidence="2" key="1">
    <citation type="submission" date="2010-02" db="EMBL/GenBank/DDBJ databases">
        <title>Sequencing and annotation of the Blastocystis hominis genome.</title>
        <authorList>
            <person name="Wincker P."/>
        </authorList>
    </citation>
    <scope>NUCLEOTIDE SEQUENCE</scope>
    <source>
        <strain evidence="2">Singapore isolate B</strain>
    </source>
</reference>
<evidence type="ECO:0000313" key="2">
    <source>
        <dbReference type="EMBL" id="CBK21781.2"/>
    </source>
</evidence>
<dbReference type="EMBL" id="FN668644">
    <property type="protein sequence ID" value="CBK21781.2"/>
    <property type="molecule type" value="Genomic_DNA"/>
</dbReference>